<dbReference type="InterPro" id="IPR009078">
    <property type="entry name" value="Ferritin-like_SF"/>
</dbReference>
<accession>A0A6I4VUJ3</accession>
<evidence type="ECO:0000313" key="1">
    <source>
        <dbReference type="EMBL" id="MXQ55499.1"/>
    </source>
</evidence>
<gene>
    <name evidence="1" type="ORF">GSM42_17600</name>
</gene>
<name>A0A6I4VUJ3_9BACL</name>
<dbReference type="Proteomes" id="UP000430692">
    <property type="component" value="Unassembled WGS sequence"/>
</dbReference>
<proteinExistence type="predicted"/>
<evidence type="ECO:0000313" key="2">
    <source>
        <dbReference type="Proteomes" id="UP000430692"/>
    </source>
</evidence>
<dbReference type="AlphaFoldDB" id="A0A6I4VUJ3"/>
<protein>
    <recommendedName>
        <fullName evidence="3">Spore coat protein</fullName>
    </recommendedName>
</protein>
<keyword evidence="2" id="KW-1185">Reference proteome</keyword>
<dbReference type="EMBL" id="WUUL01000015">
    <property type="protein sequence ID" value="MXQ55499.1"/>
    <property type="molecule type" value="Genomic_DNA"/>
</dbReference>
<sequence length="79" mass="9019">MQISSKDLQYLADEMSWELIAFKKCHHFAGEIQDPQIKAVIDKMGAMHQQHYQALLQCLQSATGTNGQQSQMQSNSYMQ</sequence>
<dbReference type="RefSeq" id="WP_160802852.1">
    <property type="nucleotide sequence ID" value="NZ_WUUL01000015.1"/>
</dbReference>
<comment type="caution">
    <text evidence="1">The sequence shown here is derived from an EMBL/GenBank/DDBJ whole genome shotgun (WGS) entry which is preliminary data.</text>
</comment>
<reference evidence="1 2" key="1">
    <citation type="submission" date="2019-12" db="EMBL/GenBank/DDBJ databases">
        <title>Whole-genome analyses of novel actinobacteria.</title>
        <authorList>
            <person name="Sahin N."/>
            <person name="Saygin H."/>
        </authorList>
    </citation>
    <scope>NUCLEOTIDE SEQUENCE [LARGE SCALE GENOMIC DNA]</scope>
    <source>
        <strain evidence="1 2">KC615</strain>
    </source>
</reference>
<dbReference type="SUPFAM" id="SSF47240">
    <property type="entry name" value="Ferritin-like"/>
    <property type="match status" value="1"/>
</dbReference>
<evidence type="ECO:0008006" key="3">
    <source>
        <dbReference type="Google" id="ProtNLM"/>
    </source>
</evidence>
<organism evidence="1 2">
    <name type="scientific">Shimazuella alba</name>
    <dbReference type="NCBI Taxonomy" id="2690964"/>
    <lineage>
        <taxon>Bacteria</taxon>
        <taxon>Bacillati</taxon>
        <taxon>Bacillota</taxon>
        <taxon>Bacilli</taxon>
        <taxon>Bacillales</taxon>
        <taxon>Thermoactinomycetaceae</taxon>
        <taxon>Shimazuella</taxon>
    </lineage>
</organism>